<dbReference type="RefSeq" id="WP_353863944.1">
    <property type="nucleotide sequence ID" value="NZ_CP088295.1"/>
</dbReference>
<dbReference type="EMBL" id="CP088295">
    <property type="protein sequence ID" value="UUY03438.1"/>
    <property type="molecule type" value="Genomic_DNA"/>
</dbReference>
<feature type="region of interest" description="Disordered" evidence="1">
    <location>
        <begin position="30"/>
        <end position="55"/>
    </location>
</feature>
<evidence type="ECO:0000313" key="3">
    <source>
        <dbReference type="Proteomes" id="UP001058860"/>
    </source>
</evidence>
<organism evidence="2 3">
    <name type="scientific">Svornostia abyssi</name>
    <dbReference type="NCBI Taxonomy" id="2898438"/>
    <lineage>
        <taxon>Bacteria</taxon>
        <taxon>Bacillati</taxon>
        <taxon>Actinomycetota</taxon>
        <taxon>Thermoleophilia</taxon>
        <taxon>Solirubrobacterales</taxon>
        <taxon>Baekduiaceae</taxon>
        <taxon>Svornostia</taxon>
    </lineage>
</organism>
<dbReference type="Proteomes" id="UP001058860">
    <property type="component" value="Chromosome"/>
</dbReference>
<evidence type="ECO:0000256" key="1">
    <source>
        <dbReference type="SAM" id="MobiDB-lite"/>
    </source>
</evidence>
<accession>A0ABY5PFM2</accession>
<gene>
    <name evidence="2" type="ORF">LRS13_22660</name>
</gene>
<sequence>MTEQPPAPEDDPLAALRERIERTQEAVDRLAAETARAQTANGAASSPPPTEDAATEAQALAALLQTVRGLVPEELWRQLAEVIRQLLLLLRAIIDWWIERIAPGDPPGGPVVQDIPVD</sequence>
<evidence type="ECO:0000313" key="2">
    <source>
        <dbReference type="EMBL" id="UUY03438.1"/>
    </source>
</evidence>
<reference evidence="3" key="1">
    <citation type="submission" date="2021-11" db="EMBL/GenBank/DDBJ databases">
        <title>Cultivation dependent microbiological survey of springs from the worlds oldest radium mine currently devoted to the extraction of radon-saturated water.</title>
        <authorList>
            <person name="Kapinusova G."/>
            <person name="Smrhova T."/>
            <person name="Strejcek M."/>
            <person name="Suman J."/>
            <person name="Jani K."/>
            <person name="Pajer P."/>
            <person name="Uhlik O."/>
        </authorList>
    </citation>
    <scope>NUCLEOTIDE SEQUENCE [LARGE SCALE GENOMIC DNA]</scope>
    <source>
        <strain evidence="3">J379</strain>
    </source>
</reference>
<protein>
    <submittedName>
        <fullName evidence="2">Uncharacterized protein</fullName>
    </submittedName>
</protein>
<keyword evidence="3" id="KW-1185">Reference proteome</keyword>
<name>A0ABY5PFM2_9ACTN</name>
<proteinExistence type="predicted"/>